<dbReference type="Pfam" id="PF08378">
    <property type="entry name" value="NERD"/>
    <property type="match status" value="1"/>
</dbReference>
<evidence type="ECO:0000313" key="5">
    <source>
        <dbReference type="Proteomes" id="UP000253303"/>
    </source>
</evidence>
<feature type="domain" description="NERD" evidence="3">
    <location>
        <begin position="188"/>
        <end position="302"/>
    </location>
</feature>
<name>A0A366LS76_9ACTN</name>
<keyword evidence="2" id="KW-1133">Transmembrane helix</keyword>
<dbReference type="InterPro" id="IPR011528">
    <property type="entry name" value="NERD"/>
</dbReference>
<keyword evidence="2" id="KW-0812">Transmembrane</keyword>
<protein>
    <recommendedName>
        <fullName evidence="3">NERD domain-containing protein</fullName>
    </recommendedName>
</protein>
<comment type="caution">
    <text evidence="4">The sequence shown here is derived from an EMBL/GenBank/DDBJ whole genome shotgun (WGS) entry which is preliminary data.</text>
</comment>
<organism evidence="4 5">
    <name type="scientific">Spongiactinospora rosea</name>
    <dbReference type="NCBI Taxonomy" id="2248750"/>
    <lineage>
        <taxon>Bacteria</taxon>
        <taxon>Bacillati</taxon>
        <taxon>Actinomycetota</taxon>
        <taxon>Actinomycetes</taxon>
        <taxon>Streptosporangiales</taxon>
        <taxon>Streptosporangiaceae</taxon>
        <taxon>Spongiactinospora</taxon>
    </lineage>
</organism>
<keyword evidence="2" id="KW-0472">Membrane</keyword>
<proteinExistence type="predicted"/>
<feature type="region of interest" description="Disordered" evidence="1">
    <location>
        <begin position="95"/>
        <end position="118"/>
    </location>
</feature>
<sequence length="357" mass="39009">MGRRPAHPRAARRRTLRFHQGPGPRPRRCPGGGLGIPLPERRAPAMDQGGLRPHAFSLMPFTDLLRVCRLLSVTTRTLGVAPPYARSPDIRPLGGPLMASASPVPPAAPSPRPRSSGAGASAYARYRAELAAGRPRRLVIRGIVAAVAAVVGWIVLGFEGGLLFALAAAVADTVYQWRRHEAVRTWRRGARGERRTARQLRRLEAAGYLVLHDRALPTGRANLDHLAIGPSGVYVIDSKAWSPDRRITRRGRYVNVGRRWGSDEVKSVRYETRSVAAALRGRLHTPVEVTPVLAVHGPHVPLRGLDVDGVRMLRASMVSGWVLRRPARLSAADVARIEAAAAELFPAYTENENLRSR</sequence>
<accession>A0A366LS76</accession>
<feature type="transmembrane region" description="Helical" evidence="2">
    <location>
        <begin position="138"/>
        <end position="156"/>
    </location>
</feature>
<evidence type="ECO:0000313" key="4">
    <source>
        <dbReference type="EMBL" id="RBQ16470.1"/>
    </source>
</evidence>
<gene>
    <name evidence="4" type="ORF">DP939_29540</name>
</gene>
<keyword evidence="5" id="KW-1185">Reference proteome</keyword>
<dbReference type="EMBL" id="QMEY01000016">
    <property type="protein sequence ID" value="RBQ16470.1"/>
    <property type="molecule type" value="Genomic_DNA"/>
</dbReference>
<evidence type="ECO:0000256" key="2">
    <source>
        <dbReference type="SAM" id="Phobius"/>
    </source>
</evidence>
<evidence type="ECO:0000256" key="1">
    <source>
        <dbReference type="SAM" id="MobiDB-lite"/>
    </source>
</evidence>
<feature type="region of interest" description="Disordered" evidence="1">
    <location>
        <begin position="1"/>
        <end position="38"/>
    </location>
</feature>
<dbReference type="PROSITE" id="PS50965">
    <property type="entry name" value="NERD"/>
    <property type="match status" value="1"/>
</dbReference>
<feature type="compositionally biased region" description="Basic residues" evidence="1">
    <location>
        <begin position="1"/>
        <end position="17"/>
    </location>
</feature>
<dbReference type="AlphaFoldDB" id="A0A366LS76"/>
<evidence type="ECO:0000259" key="3">
    <source>
        <dbReference type="PROSITE" id="PS50965"/>
    </source>
</evidence>
<feature type="compositionally biased region" description="Pro residues" evidence="1">
    <location>
        <begin position="103"/>
        <end position="112"/>
    </location>
</feature>
<reference evidence="4 5" key="1">
    <citation type="submission" date="2018-06" db="EMBL/GenBank/DDBJ databases">
        <title>Sphaerisporangium craniellae sp. nov., isolated from a marine sponge in the South China Sea.</title>
        <authorList>
            <person name="Li L."/>
        </authorList>
    </citation>
    <scope>NUCLEOTIDE SEQUENCE [LARGE SCALE GENOMIC DNA]</scope>
    <source>
        <strain evidence="4 5">LHW63015</strain>
    </source>
</reference>
<dbReference type="Proteomes" id="UP000253303">
    <property type="component" value="Unassembled WGS sequence"/>
</dbReference>